<organism evidence="4 5">
    <name type="scientific">Oceanibaculum pacificum</name>
    <dbReference type="NCBI Taxonomy" id="580166"/>
    <lineage>
        <taxon>Bacteria</taxon>
        <taxon>Pseudomonadati</taxon>
        <taxon>Pseudomonadota</taxon>
        <taxon>Alphaproteobacteria</taxon>
        <taxon>Rhodospirillales</taxon>
        <taxon>Oceanibaculaceae</taxon>
        <taxon>Oceanibaculum</taxon>
    </lineage>
</organism>
<dbReference type="PANTHER" id="PTHR13847">
    <property type="entry name" value="SARCOSINE DEHYDROGENASE-RELATED"/>
    <property type="match status" value="1"/>
</dbReference>
<comment type="similarity">
    <text evidence="1">Belongs to the DadA oxidoreductase family.</text>
</comment>
<dbReference type="PANTHER" id="PTHR13847:SF280">
    <property type="entry name" value="D-AMINO ACID DEHYDROGENASE"/>
    <property type="match status" value="1"/>
</dbReference>
<accession>A0A154VVM9</accession>
<dbReference type="AlphaFoldDB" id="A0A154VVM9"/>
<dbReference type="RefSeq" id="WP_067558190.1">
    <property type="nucleotide sequence ID" value="NZ_LPXN01000131.1"/>
</dbReference>
<dbReference type="GO" id="GO:0055130">
    <property type="term" value="P:D-alanine catabolic process"/>
    <property type="evidence" value="ECO:0007669"/>
    <property type="project" value="TreeGrafter"/>
</dbReference>
<sequence>MRVAVLGAGVIGVTTAYELMKDGHQVTVIDRLPEAASETSFANAGLFSPGHAYTWASPKAPRILLKSLFQEGQALRFKPSLDPNLWLWSLKFLQNCTAEKTRINTKRKVRLCMYSQEQLHRIASETGVEYHGLTGGLLYLYRSPASFARGSANTRILSEEGLELRAITPDEAARIDPALEPVKEKFAGAVYCPSDESGDARVFTRNLAAYLESRGVAFRYGTEITGFETAGDSVTAVQTNGGGRIEADAFIFALGVYGPRLSRQLGVRLPIYPIKGYSVTMPIGGANNPPTVGGVDEDNLVAYARFGDRMRVTATAEFAGYDKSHSPADFTHMLAAVKDIYPNGADYTQPSYWAGLRPMTPEGTPIFGTGRYRNMHFNTGHGHIGWTMAPGSARIAADLLAGKTPALDLAGMKLEA</sequence>
<dbReference type="Gene3D" id="3.50.50.60">
    <property type="entry name" value="FAD/NAD(P)-binding domain"/>
    <property type="match status" value="2"/>
</dbReference>
<evidence type="ECO:0000259" key="3">
    <source>
        <dbReference type="Pfam" id="PF01266"/>
    </source>
</evidence>
<dbReference type="GO" id="GO:0005737">
    <property type="term" value="C:cytoplasm"/>
    <property type="evidence" value="ECO:0007669"/>
    <property type="project" value="TreeGrafter"/>
</dbReference>
<evidence type="ECO:0000256" key="2">
    <source>
        <dbReference type="ARBA" id="ARBA00023002"/>
    </source>
</evidence>
<reference evidence="4 5" key="1">
    <citation type="submission" date="2015-12" db="EMBL/GenBank/DDBJ databases">
        <title>Genome sequence of Oceanibaculum pacificum MCCC 1A02656.</title>
        <authorList>
            <person name="Lu L."/>
            <person name="Lai Q."/>
            <person name="Shao Z."/>
            <person name="Qian P."/>
        </authorList>
    </citation>
    <scope>NUCLEOTIDE SEQUENCE [LARGE SCALE GENOMIC DNA]</scope>
    <source>
        <strain evidence="4 5">MCCC 1A02656</strain>
    </source>
</reference>
<dbReference type="OrthoDB" id="9805337at2"/>
<dbReference type="NCBIfam" id="NF001933">
    <property type="entry name" value="PRK00711.1"/>
    <property type="match status" value="1"/>
</dbReference>
<evidence type="ECO:0000313" key="5">
    <source>
        <dbReference type="Proteomes" id="UP000076400"/>
    </source>
</evidence>
<dbReference type="Pfam" id="PF01266">
    <property type="entry name" value="DAO"/>
    <property type="match status" value="1"/>
</dbReference>
<gene>
    <name evidence="4" type="ORF">AUP43_11755</name>
</gene>
<keyword evidence="2" id="KW-0560">Oxidoreductase</keyword>
<evidence type="ECO:0000256" key="1">
    <source>
        <dbReference type="ARBA" id="ARBA00009410"/>
    </source>
</evidence>
<name>A0A154VVM9_9PROT</name>
<dbReference type="InterPro" id="IPR006076">
    <property type="entry name" value="FAD-dep_OxRdtase"/>
</dbReference>
<proteinExistence type="inferred from homology"/>
<dbReference type="Gene3D" id="3.30.9.10">
    <property type="entry name" value="D-Amino Acid Oxidase, subunit A, domain 2"/>
    <property type="match status" value="1"/>
</dbReference>
<protein>
    <submittedName>
        <fullName evidence="4">Amino acid dehydrogenase</fullName>
    </submittedName>
</protein>
<dbReference type="InterPro" id="IPR036188">
    <property type="entry name" value="FAD/NAD-bd_sf"/>
</dbReference>
<dbReference type="GO" id="GO:0005886">
    <property type="term" value="C:plasma membrane"/>
    <property type="evidence" value="ECO:0007669"/>
    <property type="project" value="TreeGrafter"/>
</dbReference>
<feature type="domain" description="FAD dependent oxidoreductase" evidence="3">
    <location>
        <begin position="2"/>
        <end position="399"/>
    </location>
</feature>
<evidence type="ECO:0000313" key="4">
    <source>
        <dbReference type="EMBL" id="KZD05337.1"/>
    </source>
</evidence>
<comment type="caution">
    <text evidence="4">The sequence shown here is derived from an EMBL/GenBank/DDBJ whole genome shotgun (WGS) entry which is preliminary data.</text>
</comment>
<dbReference type="SUPFAM" id="SSF54373">
    <property type="entry name" value="FAD-linked reductases, C-terminal domain"/>
    <property type="match status" value="1"/>
</dbReference>
<dbReference type="EMBL" id="LPXN01000131">
    <property type="protein sequence ID" value="KZD05337.1"/>
    <property type="molecule type" value="Genomic_DNA"/>
</dbReference>
<keyword evidence="5" id="KW-1185">Reference proteome</keyword>
<dbReference type="GO" id="GO:0008718">
    <property type="term" value="F:D-amino-acid dehydrogenase activity"/>
    <property type="evidence" value="ECO:0007669"/>
    <property type="project" value="TreeGrafter"/>
</dbReference>
<dbReference type="Proteomes" id="UP000076400">
    <property type="component" value="Unassembled WGS sequence"/>
</dbReference>
<dbReference type="SUPFAM" id="SSF51905">
    <property type="entry name" value="FAD/NAD(P)-binding domain"/>
    <property type="match status" value="1"/>
</dbReference>
<dbReference type="STRING" id="580166.AUP43_11755"/>